<organism evidence="1 2">
    <name type="scientific">Corchorus olitorius</name>
    <dbReference type="NCBI Taxonomy" id="93759"/>
    <lineage>
        <taxon>Eukaryota</taxon>
        <taxon>Viridiplantae</taxon>
        <taxon>Streptophyta</taxon>
        <taxon>Embryophyta</taxon>
        <taxon>Tracheophyta</taxon>
        <taxon>Spermatophyta</taxon>
        <taxon>Magnoliopsida</taxon>
        <taxon>eudicotyledons</taxon>
        <taxon>Gunneridae</taxon>
        <taxon>Pentapetalae</taxon>
        <taxon>rosids</taxon>
        <taxon>malvids</taxon>
        <taxon>Malvales</taxon>
        <taxon>Malvaceae</taxon>
        <taxon>Grewioideae</taxon>
        <taxon>Apeibeae</taxon>
        <taxon>Corchorus</taxon>
    </lineage>
</organism>
<gene>
    <name evidence="1" type="ORF">COLO4_06522</name>
</gene>
<name>A0A1R3KMV4_9ROSI</name>
<proteinExistence type="predicted"/>
<dbReference type="AlphaFoldDB" id="A0A1R3KMV4"/>
<evidence type="ECO:0000313" key="2">
    <source>
        <dbReference type="Proteomes" id="UP000187203"/>
    </source>
</evidence>
<keyword evidence="2" id="KW-1185">Reference proteome</keyword>
<evidence type="ECO:0000313" key="1">
    <source>
        <dbReference type="EMBL" id="OMP08389.1"/>
    </source>
</evidence>
<sequence>MAEGECLQDRGIQAAAVDQSYVSLEDGNQWEVGQIRIE</sequence>
<dbReference type="EMBL" id="AWUE01012750">
    <property type="protein sequence ID" value="OMP08389.1"/>
    <property type="molecule type" value="Genomic_DNA"/>
</dbReference>
<reference evidence="2" key="1">
    <citation type="submission" date="2013-09" db="EMBL/GenBank/DDBJ databases">
        <title>Corchorus olitorius genome sequencing.</title>
        <authorList>
            <person name="Alam M."/>
            <person name="Haque M.S."/>
            <person name="Islam M.S."/>
            <person name="Emdad E.M."/>
            <person name="Islam M.M."/>
            <person name="Ahmed B."/>
            <person name="Halim A."/>
            <person name="Hossen Q.M.M."/>
            <person name="Hossain M.Z."/>
            <person name="Ahmed R."/>
            <person name="Khan M.M."/>
            <person name="Islam R."/>
            <person name="Rashid M.M."/>
            <person name="Khan S.A."/>
            <person name="Rahman M.S."/>
            <person name="Alam M."/>
            <person name="Yahiya A.S."/>
            <person name="Khan M.S."/>
            <person name="Azam M.S."/>
            <person name="Haque T."/>
            <person name="Lashkar M.Z.H."/>
            <person name="Akhand A.I."/>
            <person name="Morshed G."/>
            <person name="Roy S."/>
            <person name="Uddin K.S."/>
            <person name="Rabeya T."/>
            <person name="Hossain A.S."/>
            <person name="Chowdhury A."/>
            <person name="Snigdha A.R."/>
            <person name="Mortoza M.S."/>
            <person name="Matin S.A."/>
            <person name="Hoque S.M.E."/>
            <person name="Islam M.K."/>
            <person name="Roy D.K."/>
            <person name="Haider R."/>
            <person name="Moosa M.M."/>
            <person name="Elias S.M."/>
            <person name="Hasan A.M."/>
            <person name="Jahan S."/>
            <person name="Shafiuddin M."/>
            <person name="Mahmood N."/>
            <person name="Shommy N.S."/>
        </authorList>
    </citation>
    <scope>NUCLEOTIDE SEQUENCE [LARGE SCALE GENOMIC DNA]</scope>
    <source>
        <strain evidence="2">cv. O-4</strain>
    </source>
</reference>
<accession>A0A1R3KMV4</accession>
<comment type="caution">
    <text evidence="1">The sequence shown here is derived from an EMBL/GenBank/DDBJ whole genome shotgun (WGS) entry which is preliminary data.</text>
</comment>
<protein>
    <submittedName>
        <fullName evidence="1">Uncharacterized protein</fullName>
    </submittedName>
</protein>
<dbReference type="Proteomes" id="UP000187203">
    <property type="component" value="Unassembled WGS sequence"/>
</dbReference>